<evidence type="ECO:0000313" key="8">
    <source>
        <dbReference type="Proteomes" id="UP000306229"/>
    </source>
</evidence>
<dbReference type="Pfam" id="PF13440">
    <property type="entry name" value="Polysacc_synt_3"/>
    <property type="match status" value="1"/>
</dbReference>
<dbReference type="EMBL" id="CP040749">
    <property type="protein sequence ID" value="QCX40091.1"/>
    <property type="molecule type" value="Genomic_DNA"/>
</dbReference>
<feature type="transmembrane region" description="Helical" evidence="6">
    <location>
        <begin position="407"/>
        <end position="430"/>
    </location>
</feature>
<dbReference type="AlphaFoldDB" id="A0A5B7TXV6"/>
<evidence type="ECO:0000256" key="3">
    <source>
        <dbReference type="ARBA" id="ARBA00022692"/>
    </source>
</evidence>
<dbReference type="KEGG" id="fbe:FF125_17165"/>
<feature type="transmembrane region" description="Helical" evidence="6">
    <location>
        <begin position="39"/>
        <end position="61"/>
    </location>
</feature>
<reference evidence="7 8" key="1">
    <citation type="submission" date="2019-05" db="EMBL/GenBank/DDBJ databases">
        <title>Algicella ahnfeltiae gen. nov., sp. nov., a novel marine bacterium of the family Flavobacteriaceae isolated from a red alga.</title>
        <authorList>
            <person name="Nedashkovskaya O.I."/>
            <person name="Kukhlevskiy A.D."/>
            <person name="Kim S.-G."/>
            <person name="Zhukova N.V."/>
            <person name="Mikhailov V.V."/>
        </authorList>
    </citation>
    <scope>NUCLEOTIDE SEQUENCE [LARGE SCALE GENOMIC DNA]</scope>
    <source>
        <strain evidence="7 8">10Alg115</strain>
    </source>
</reference>
<evidence type="ECO:0008006" key="9">
    <source>
        <dbReference type="Google" id="ProtNLM"/>
    </source>
</evidence>
<evidence type="ECO:0000256" key="6">
    <source>
        <dbReference type="SAM" id="Phobius"/>
    </source>
</evidence>
<feature type="transmembrane region" description="Helical" evidence="6">
    <location>
        <begin position="67"/>
        <end position="85"/>
    </location>
</feature>
<dbReference type="GO" id="GO:0005886">
    <property type="term" value="C:plasma membrane"/>
    <property type="evidence" value="ECO:0007669"/>
    <property type="project" value="UniProtKB-SubCell"/>
</dbReference>
<proteinExistence type="predicted"/>
<keyword evidence="4 6" id="KW-1133">Transmembrane helix</keyword>
<dbReference type="Proteomes" id="UP000306229">
    <property type="component" value="Chromosome"/>
</dbReference>
<organism evidence="7 8">
    <name type="scientific">Aureibaculum algae</name>
    <dbReference type="NCBI Taxonomy" id="2584122"/>
    <lineage>
        <taxon>Bacteria</taxon>
        <taxon>Pseudomonadati</taxon>
        <taxon>Bacteroidota</taxon>
        <taxon>Flavobacteriia</taxon>
        <taxon>Flavobacteriales</taxon>
        <taxon>Flavobacteriaceae</taxon>
        <taxon>Aureibaculum</taxon>
    </lineage>
</organism>
<dbReference type="OrthoDB" id="1198610at2"/>
<feature type="transmembrane region" description="Helical" evidence="6">
    <location>
        <begin position="241"/>
        <end position="264"/>
    </location>
</feature>
<dbReference type="PANTHER" id="PTHR30250">
    <property type="entry name" value="PST FAMILY PREDICTED COLANIC ACID TRANSPORTER"/>
    <property type="match status" value="1"/>
</dbReference>
<keyword evidence="8" id="KW-1185">Reference proteome</keyword>
<feature type="transmembrane region" description="Helical" evidence="6">
    <location>
        <begin position="316"/>
        <end position="338"/>
    </location>
</feature>
<feature type="transmembrane region" description="Helical" evidence="6">
    <location>
        <begin position="270"/>
        <end position="295"/>
    </location>
</feature>
<evidence type="ECO:0000256" key="2">
    <source>
        <dbReference type="ARBA" id="ARBA00022475"/>
    </source>
</evidence>
<feature type="transmembrane region" description="Helical" evidence="6">
    <location>
        <begin position="172"/>
        <end position="192"/>
    </location>
</feature>
<keyword evidence="5 6" id="KW-0472">Membrane</keyword>
<gene>
    <name evidence="7" type="ORF">FF125_17165</name>
</gene>
<dbReference type="InterPro" id="IPR050833">
    <property type="entry name" value="Poly_Biosynth_Transport"/>
</dbReference>
<feature type="transmembrane region" description="Helical" evidence="6">
    <location>
        <begin position="198"/>
        <end position="220"/>
    </location>
</feature>
<feature type="transmembrane region" description="Helical" evidence="6">
    <location>
        <begin position="384"/>
        <end position="401"/>
    </location>
</feature>
<comment type="subcellular location">
    <subcellularLocation>
        <location evidence="1">Cell membrane</location>
        <topology evidence="1">Multi-pass membrane protein</topology>
    </subcellularLocation>
</comment>
<feature type="transmembrane region" description="Helical" evidence="6">
    <location>
        <begin position="350"/>
        <end position="377"/>
    </location>
</feature>
<dbReference type="PANTHER" id="PTHR30250:SF11">
    <property type="entry name" value="O-ANTIGEN TRANSPORTER-RELATED"/>
    <property type="match status" value="1"/>
</dbReference>
<sequence length="440" mass="50133">MIMFDGKITTLEFIFNLKHKFIVKFNPKLIFTTPFQKNIATLFSGTLLAQLINVIGALFLAKLYAPEFYGAYSVFLSFVSILTIVNSLKLEYVIITDNSEEKSKNMVNAILIIVLIVSVIHLFLFALFKDFFFKHGIFYILLLLSSITSMFLSNAKLLESYATRKSWFKKIANARVLMAICTVLFQFILFYYSKNGLIYGYAGAVLVLFIFYILISKNIIKKPDLALFKNTVKYHKNIIRFAYPSGLINGVANYILPILILAYFSAAESGVYALGLKVVSVPLFIISSSISQVYFQKASDFFNHAKYKLYDFTKKVALTNILIMLAILLVINTIGIYLLELFFDKDWENLSIYIVILSFFVLGQVAFSPISSLIVIINKMHIGLIFNITLAFINFIAIYIGQLYNNIVYTVLIFSIVGGLSYIILLIYFLSLLKTYKKEV</sequence>
<evidence type="ECO:0000256" key="5">
    <source>
        <dbReference type="ARBA" id="ARBA00023136"/>
    </source>
</evidence>
<feature type="transmembrane region" description="Helical" evidence="6">
    <location>
        <begin position="106"/>
        <end position="126"/>
    </location>
</feature>
<name>A0A5B7TXV6_9FLAO</name>
<evidence type="ECO:0000256" key="4">
    <source>
        <dbReference type="ARBA" id="ARBA00022989"/>
    </source>
</evidence>
<protein>
    <recommendedName>
        <fullName evidence="9">Polysaccharide biosynthesis protein</fullName>
    </recommendedName>
</protein>
<keyword evidence="3 6" id="KW-0812">Transmembrane</keyword>
<evidence type="ECO:0000256" key="1">
    <source>
        <dbReference type="ARBA" id="ARBA00004651"/>
    </source>
</evidence>
<accession>A0A5B7TXV6</accession>
<evidence type="ECO:0000313" key="7">
    <source>
        <dbReference type="EMBL" id="QCX40091.1"/>
    </source>
</evidence>
<keyword evidence="2" id="KW-1003">Cell membrane</keyword>
<feature type="transmembrane region" description="Helical" evidence="6">
    <location>
        <begin position="132"/>
        <end position="152"/>
    </location>
</feature>